<dbReference type="SUPFAM" id="SSF54534">
    <property type="entry name" value="FKBP-like"/>
    <property type="match status" value="1"/>
</dbReference>
<dbReference type="InterPro" id="IPR046357">
    <property type="entry name" value="PPIase_dom_sf"/>
</dbReference>
<protein>
    <recommendedName>
        <fullName evidence="2">Peptidyl-prolyl cis-trans isomerase</fullName>
        <ecNumber evidence="2">5.2.1.8</ecNumber>
    </recommendedName>
</protein>
<dbReference type="GO" id="GO:0003755">
    <property type="term" value="F:peptidyl-prolyl cis-trans isomerase activity"/>
    <property type="evidence" value="ECO:0007669"/>
    <property type="project" value="UniProtKB-UniRule"/>
</dbReference>
<dbReference type="InterPro" id="IPR000297">
    <property type="entry name" value="PPIase_PpiC"/>
</dbReference>
<feature type="region of interest" description="Disordered" evidence="3">
    <location>
        <begin position="1"/>
        <end position="33"/>
    </location>
</feature>
<evidence type="ECO:0000256" key="2">
    <source>
        <dbReference type="RuleBase" id="RU363014"/>
    </source>
</evidence>
<dbReference type="Gene3D" id="3.10.50.40">
    <property type="match status" value="1"/>
</dbReference>
<evidence type="ECO:0000259" key="4">
    <source>
        <dbReference type="PROSITE" id="PS50198"/>
    </source>
</evidence>
<feature type="non-terminal residue" evidence="5">
    <location>
        <position position="1"/>
    </location>
</feature>
<dbReference type="Proteomes" id="UP000028582">
    <property type="component" value="Unassembled WGS sequence"/>
</dbReference>
<gene>
    <name evidence="5" type="ORF">F444_10932</name>
</gene>
<dbReference type="AlphaFoldDB" id="A0A081A2I9"/>
<sequence length="81" mass="8840">ATKIDASEDKKTKLSEVAGKHSTCPSGKKGGDLGMFGRGEMVPQFDKMVFEGEVGKLAKVQTQFGWYVLLCTERLGDKKSK</sequence>
<dbReference type="EMBL" id="ANJA01001968">
    <property type="protein sequence ID" value="ETO73100.1"/>
    <property type="molecule type" value="Genomic_DNA"/>
</dbReference>
<reference evidence="5 6" key="1">
    <citation type="submission" date="2013-11" db="EMBL/GenBank/DDBJ databases">
        <title>The Genome Sequence of Phytophthora parasitica P1976.</title>
        <authorList>
            <consortium name="The Broad Institute Genomics Platform"/>
            <person name="Russ C."/>
            <person name="Tyler B."/>
            <person name="Panabieres F."/>
            <person name="Shan W."/>
            <person name="Tripathy S."/>
            <person name="Grunwald N."/>
            <person name="Machado M."/>
            <person name="Johnson C.S."/>
            <person name="Walker B."/>
            <person name="Young S."/>
            <person name="Zeng Q."/>
            <person name="Gargeya S."/>
            <person name="Fitzgerald M."/>
            <person name="Haas B."/>
            <person name="Abouelleil A."/>
            <person name="Allen A.W."/>
            <person name="Alvarado L."/>
            <person name="Arachchi H.M."/>
            <person name="Berlin A.M."/>
            <person name="Chapman S.B."/>
            <person name="Gainer-Dewar J."/>
            <person name="Goldberg J."/>
            <person name="Griggs A."/>
            <person name="Gujja S."/>
            <person name="Hansen M."/>
            <person name="Howarth C."/>
            <person name="Imamovic A."/>
            <person name="Ireland A."/>
            <person name="Larimer J."/>
            <person name="McCowan C."/>
            <person name="Murphy C."/>
            <person name="Pearson M."/>
            <person name="Poon T.W."/>
            <person name="Priest M."/>
            <person name="Roberts A."/>
            <person name="Saif S."/>
            <person name="Shea T."/>
            <person name="Sisk P."/>
            <person name="Sykes S."/>
            <person name="Wortman J."/>
            <person name="Nusbaum C."/>
            <person name="Birren B."/>
        </authorList>
    </citation>
    <scope>NUCLEOTIDE SEQUENCE [LARGE SCALE GENOMIC DNA]</scope>
    <source>
        <strain evidence="5 6">P1976</strain>
    </source>
</reference>
<name>A0A081A2I9_PHYNI</name>
<accession>A0A081A2I9</accession>
<feature type="domain" description="PpiC" evidence="4">
    <location>
        <begin position="1"/>
        <end position="73"/>
    </location>
</feature>
<dbReference type="Pfam" id="PF13616">
    <property type="entry name" value="Rotamase_3"/>
    <property type="match status" value="1"/>
</dbReference>
<keyword evidence="1 2" id="KW-0697">Rotamase</keyword>
<evidence type="ECO:0000256" key="3">
    <source>
        <dbReference type="SAM" id="MobiDB-lite"/>
    </source>
</evidence>
<dbReference type="PROSITE" id="PS50198">
    <property type="entry name" value="PPIC_PPIASE_2"/>
    <property type="match status" value="1"/>
</dbReference>
<evidence type="ECO:0000313" key="6">
    <source>
        <dbReference type="Proteomes" id="UP000028582"/>
    </source>
</evidence>
<dbReference type="PANTHER" id="PTHR43629">
    <property type="entry name" value="PEPTIDYL-PROLYL CIS-TRANS ISOMERASE"/>
    <property type="match status" value="1"/>
</dbReference>
<dbReference type="PANTHER" id="PTHR43629:SF2">
    <property type="entry name" value="RHODANESE-LIKE_PPIC DOMAIN-CONTAINING PROTEIN 12, CHLOROPLASTIC"/>
    <property type="match status" value="1"/>
</dbReference>
<dbReference type="InterPro" id="IPR052204">
    <property type="entry name" value="PpiC/parvulin_rotamase"/>
</dbReference>
<evidence type="ECO:0000256" key="1">
    <source>
        <dbReference type="PROSITE-ProRule" id="PRU00278"/>
    </source>
</evidence>
<feature type="compositionally biased region" description="Basic and acidic residues" evidence="3">
    <location>
        <begin position="1"/>
        <end position="14"/>
    </location>
</feature>
<keyword evidence="1 2" id="KW-0413">Isomerase</keyword>
<comment type="caution">
    <text evidence="5">The sequence shown here is derived from an EMBL/GenBank/DDBJ whole genome shotgun (WGS) entry which is preliminary data.</text>
</comment>
<organism evidence="5 6">
    <name type="scientific">Phytophthora nicotianae P1976</name>
    <dbReference type="NCBI Taxonomy" id="1317066"/>
    <lineage>
        <taxon>Eukaryota</taxon>
        <taxon>Sar</taxon>
        <taxon>Stramenopiles</taxon>
        <taxon>Oomycota</taxon>
        <taxon>Peronosporomycetes</taxon>
        <taxon>Peronosporales</taxon>
        <taxon>Peronosporaceae</taxon>
        <taxon>Phytophthora</taxon>
    </lineage>
</organism>
<comment type="catalytic activity">
    <reaction evidence="2">
        <text>[protein]-peptidylproline (omega=180) = [protein]-peptidylproline (omega=0)</text>
        <dbReference type="Rhea" id="RHEA:16237"/>
        <dbReference type="Rhea" id="RHEA-COMP:10747"/>
        <dbReference type="Rhea" id="RHEA-COMP:10748"/>
        <dbReference type="ChEBI" id="CHEBI:83833"/>
        <dbReference type="ChEBI" id="CHEBI:83834"/>
        <dbReference type="EC" id="5.2.1.8"/>
    </reaction>
</comment>
<dbReference type="EC" id="5.2.1.8" evidence="2"/>
<evidence type="ECO:0000313" key="5">
    <source>
        <dbReference type="EMBL" id="ETO73100.1"/>
    </source>
</evidence>
<proteinExistence type="predicted"/>